<proteinExistence type="predicted"/>
<feature type="region of interest" description="Disordered" evidence="1">
    <location>
        <begin position="231"/>
        <end position="251"/>
    </location>
</feature>
<dbReference type="InterPro" id="IPR035992">
    <property type="entry name" value="Ricin_B-like_lectins"/>
</dbReference>
<keyword evidence="2" id="KW-1133">Transmembrane helix</keyword>
<feature type="region of interest" description="Disordered" evidence="1">
    <location>
        <begin position="1"/>
        <end position="43"/>
    </location>
</feature>
<keyword evidence="2" id="KW-0472">Membrane</keyword>
<name>A0A2J8A751_9CHLO</name>
<dbReference type="SMART" id="SM00458">
    <property type="entry name" value="RICIN"/>
    <property type="match status" value="1"/>
</dbReference>
<accession>A0A2J8A751</accession>
<dbReference type="EMBL" id="PGGS01000135">
    <property type="protein sequence ID" value="PNH08325.1"/>
    <property type="molecule type" value="Genomic_DNA"/>
</dbReference>
<dbReference type="InterPro" id="IPR018247">
    <property type="entry name" value="EF_Hand_1_Ca_BS"/>
</dbReference>
<evidence type="ECO:0000313" key="4">
    <source>
        <dbReference type="EMBL" id="PNH08325.1"/>
    </source>
</evidence>
<dbReference type="GO" id="GO:0005509">
    <property type="term" value="F:calcium ion binding"/>
    <property type="evidence" value="ECO:0007669"/>
    <property type="project" value="InterPro"/>
</dbReference>
<organism evidence="4 5">
    <name type="scientific">Tetrabaena socialis</name>
    <dbReference type="NCBI Taxonomy" id="47790"/>
    <lineage>
        <taxon>Eukaryota</taxon>
        <taxon>Viridiplantae</taxon>
        <taxon>Chlorophyta</taxon>
        <taxon>core chlorophytes</taxon>
        <taxon>Chlorophyceae</taxon>
        <taxon>CS clade</taxon>
        <taxon>Chlamydomonadales</taxon>
        <taxon>Tetrabaenaceae</taxon>
        <taxon>Tetrabaena</taxon>
    </lineage>
</organism>
<dbReference type="PROSITE" id="PS00018">
    <property type="entry name" value="EF_HAND_1"/>
    <property type="match status" value="1"/>
</dbReference>
<dbReference type="AlphaFoldDB" id="A0A2J8A751"/>
<dbReference type="SUPFAM" id="SSF50370">
    <property type="entry name" value="Ricin B-like lectins"/>
    <property type="match status" value="1"/>
</dbReference>
<dbReference type="PROSITE" id="PS50222">
    <property type="entry name" value="EF_HAND_2"/>
    <property type="match status" value="1"/>
</dbReference>
<feature type="domain" description="EF-hand" evidence="3">
    <location>
        <begin position="106"/>
        <end position="141"/>
    </location>
</feature>
<dbReference type="CDD" id="cd23458">
    <property type="entry name" value="beta-trefoil_Ricin_AgaB34-like"/>
    <property type="match status" value="1"/>
</dbReference>
<sequence>MATVVPVTGDGRQDAPVIRSYSIRPRQASAVEGTAGGSASAEPLPQLAAPASAAGAVAAPAAMNLTDLTEAAEGGADGEVASKGAAVPAAAGRTSGGSAYSAPRSAKAGEIAALLRDLDRNKDGRLDVNEVSDLLERMVKEEHQSALLKRLVIILAVAMLVLLGCLAGMAAAIVYFSKDTVLRGDLLVNKYTGQPVLVQSADFVVSASGAMVSRSSATAGDILAASSGSTAGAAASPSGGCGAAPAPSGRRRTLTEELMYPDERDHPHYAANLAAANAAADSAEPATDAAPGASRARALHRSLLQQLGLANSTAGGGTNCAAGSGNATTKDAAGNVTGIMTKLTGGAATEPVPLSTAASAVPLGLHSALPMAVLKELKYLQINSTSGAQLSLFVLAVAKMPAPFEEGSYTSCEVVKIVTYVGTITIHGSVLEFGQDAVSDIFRDAGFLVTGTGRRRMLGGAYDLIGFFNFIKDLEIANLPPNEPKPHLAPIFEMKARIYDECLEPFNKSRDRCVGLDGRDRPGTVVEGGVRFMTYYQTAVRQHDLVLTTYEFVGTAASLVRKELVNETSGDVYKWQDLLQGTRFTHCEYGAHTGTDLDSFQSLTKDQVVSFVFVGYEMKLGVATRHFRLTTRQAVLRNDDATAGNITDGMPYDVQLVDVDFWDTSDNGDVCSIQRNNYPVAFEMVHPLAGVSKVHVVSFKANITQPDSVFALPTRFNDTDDAEGCPNTRFTNVPRVSDPFDPAWAAPPKDKLAALFTTSTRVTATLDDPDALQTLMVAFPFLNGSFQDGSARRRAAELQAWSPQPGEQLVPLVDFPLDLADFFFNFGDNGTELELTKEGRALLNHVNRKSVGPCSYTITTDETHVRVRTLYATCNARLPAFPLIVVYGTLNVVIYYSPRLTGYFDGCLGAKIDLKGLLKQNRVSWLVSWLFPDAIDILKICLAYDSAKQLGSLTASLYLPNLKMAWAIWAARFETDFQDCLKLERASVKVQYKSGLFFPSIKTACDLTLVQAGSGVSGTVVARLRNVNSKCIDVPYANQYNGNGLQLHDCGTDPNSQKVMIQPVGDAYSIKFTSGKGFDVSGWGFSNGARVQVWDHYGMPNQLWTFQDTGGGYYLIKSKLSGKCVDISGGSTANGAVIQQWDCGTTNNNQRWKLETW</sequence>
<evidence type="ECO:0000313" key="5">
    <source>
        <dbReference type="Proteomes" id="UP000236333"/>
    </source>
</evidence>
<protein>
    <submittedName>
        <fullName evidence="4">Beta-agarase AgaB34</fullName>
    </submittedName>
</protein>
<gene>
    <name evidence="4" type="ORF">TSOC_005151</name>
</gene>
<dbReference type="Pfam" id="PF00652">
    <property type="entry name" value="Ricin_B_lectin"/>
    <property type="match status" value="1"/>
</dbReference>
<evidence type="ECO:0000256" key="1">
    <source>
        <dbReference type="SAM" id="MobiDB-lite"/>
    </source>
</evidence>
<dbReference type="OrthoDB" id="549798at2759"/>
<reference evidence="4 5" key="1">
    <citation type="journal article" date="2017" name="Mol. Biol. Evol.">
        <title>The 4-celled Tetrabaena socialis nuclear genome reveals the essential components for genetic control of cell number at the origin of multicellularity in the volvocine lineage.</title>
        <authorList>
            <person name="Featherston J."/>
            <person name="Arakaki Y."/>
            <person name="Hanschen E.R."/>
            <person name="Ferris P.J."/>
            <person name="Michod R.E."/>
            <person name="Olson B.J.S.C."/>
            <person name="Nozaki H."/>
            <person name="Durand P.M."/>
        </authorList>
    </citation>
    <scope>NUCLEOTIDE SEQUENCE [LARGE SCALE GENOMIC DNA]</scope>
    <source>
        <strain evidence="4 5">NIES-571</strain>
    </source>
</reference>
<dbReference type="Proteomes" id="UP000236333">
    <property type="component" value="Unassembled WGS sequence"/>
</dbReference>
<evidence type="ECO:0000256" key="2">
    <source>
        <dbReference type="SAM" id="Phobius"/>
    </source>
</evidence>
<evidence type="ECO:0000259" key="3">
    <source>
        <dbReference type="PROSITE" id="PS50222"/>
    </source>
</evidence>
<dbReference type="InterPro" id="IPR000772">
    <property type="entry name" value="Ricin_B_lectin"/>
</dbReference>
<keyword evidence="2" id="KW-0812">Transmembrane</keyword>
<feature type="transmembrane region" description="Helical" evidence="2">
    <location>
        <begin position="151"/>
        <end position="176"/>
    </location>
</feature>
<dbReference type="Gene3D" id="2.80.10.50">
    <property type="match status" value="2"/>
</dbReference>
<dbReference type="PROSITE" id="PS50231">
    <property type="entry name" value="RICIN_B_LECTIN"/>
    <property type="match status" value="1"/>
</dbReference>
<keyword evidence="5" id="KW-1185">Reference proteome</keyword>
<feature type="compositionally biased region" description="Low complexity" evidence="1">
    <location>
        <begin position="231"/>
        <end position="248"/>
    </location>
</feature>
<comment type="caution">
    <text evidence="4">The sequence shown here is derived from an EMBL/GenBank/DDBJ whole genome shotgun (WGS) entry which is preliminary data.</text>
</comment>
<dbReference type="InterPro" id="IPR002048">
    <property type="entry name" value="EF_hand_dom"/>
</dbReference>